<gene>
    <name evidence="1" type="ORF">LACBIDRAFT_326654</name>
</gene>
<dbReference type="KEGG" id="lbc:LACBIDRAFT_326654"/>
<dbReference type="Proteomes" id="UP000001194">
    <property type="component" value="Unassembled WGS sequence"/>
</dbReference>
<dbReference type="HOGENOM" id="CLU_112548_0_0_1"/>
<dbReference type="InParanoid" id="B0D9C8"/>
<dbReference type="RefSeq" id="XP_001880538.1">
    <property type="nucleotide sequence ID" value="XM_001880503.1"/>
</dbReference>
<dbReference type="GeneID" id="6075739"/>
<organism evidence="2">
    <name type="scientific">Laccaria bicolor (strain S238N-H82 / ATCC MYA-4686)</name>
    <name type="common">Bicoloured deceiver</name>
    <name type="synonym">Laccaria laccata var. bicolor</name>
    <dbReference type="NCBI Taxonomy" id="486041"/>
    <lineage>
        <taxon>Eukaryota</taxon>
        <taxon>Fungi</taxon>
        <taxon>Dikarya</taxon>
        <taxon>Basidiomycota</taxon>
        <taxon>Agaricomycotina</taxon>
        <taxon>Agaricomycetes</taxon>
        <taxon>Agaricomycetidae</taxon>
        <taxon>Agaricales</taxon>
        <taxon>Agaricineae</taxon>
        <taxon>Hydnangiaceae</taxon>
        <taxon>Laccaria</taxon>
    </lineage>
</organism>
<dbReference type="OrthoDB" id="3070904at2759"/>
<protein>
    <submittedName>
        <fullName evidence="1">Predicted protein</fullName>
    </submittedName>
</protein>
<dbReference type="AlphaFoldDB" id="B0D9C8"/>
<accession>B0D9C8</accession>
<name>B0D9C8_LACBS</name>
<sequence length="157" mass="16967">MQSPLKLQGASRTTGGILCGNTYGNIENMADLLETDNQGQGKVWGHVNIYVSSENPALVDPSSARSAFSAVTQVVPRLGPVLEDVAVTFSPLKNCNLRVFSLDNDAWVVQGQYNSAIQGGGDQAHWVFGGNKYHLVILTLSQPSLQPQILPQHRLPQ</sequence>
<dbReference type="EMBL" id="DS547100">
    <property type="protein sequence ID" value="EDR09225.1"/>
    <property type="molecule type" value="Genomic_DNA"/>
</dbReference>
<proteinExistence type="predicted"/>
<reference evidence="1 2" key="1">
    <citation type="journal article" date="2008" name="Nature">
        <title>The genome of Laccaria bicolor provides insights into mycorrhizal symbiosis.</title>
        <authorList>
            <person name="Martin F."/>
            <person name="Aerts A."/>
            <person name="Ahren D."/>
            <person name="Brun A."/>
            <person name="Danchin E.G.J."/>
            <person name="Duchaussoy F."/>
            <person name="Gibon J."/>
            <person name="Kohler A."/>
            <person name="Lindquist E."/>
            <person name="Pereda V."/>
            <person name="Salamov A."/>
            <person name="Shapiro H.J."/>
            <person name="Wuyts J."/>
            <person name="Blaudez D."/>
            <person name="Buee M."/>
            <person name="Brokstein P."/>
            <person name="Canbaeck B."/>
            <person name="Cohen D."/>
            <person name="Courty P.E."/>
            <person name="Coutinho P.M."/>
            <person name="Delaruelle C."/>
            <person name="Detter J.C."/>
            <person name="Deveau A."/>
            <person name="DiFazio S."/>
            <person name="Duplessis S."/>
            <person name="Fraissinet-Tachet L."/>
            <person name="Lucic E."/>
            <person name="Frey-Klett P."/>
            <person name="Fourrey C."/>
            <person name="Feussner I."/>
            <person name="Gay G."/>
            <person name="Grimwood J."/>
            <person name="Hoegger P.J."/>
            <person name="Jain P."/>
            <person name="Kilaru S."/>
            <person name="Labbe J."/>
            <person name="Lin Y.C."/>
            <person name="Legue V."/>
            <person name="Le Tacon F."/>
            <person name="Marmeisse R."/>
            <person name="Melayah D."/>
            <person name="Montanini B."/>
            <person name="Muratet M."/>
            <person name="Nehls U."/>
            <person name="Niculita-Hirzel H."/>
            <person name="Oudot-Le Secq M.P."/>
            <person name="Peter M."/>
            <person name="Quesneville H."/>
            <person name="Rajashekar B."/>
            <person name="Reich M."/>
            <person name="Rouhier N."/>
            <person name="Schmutz J."/>
            <person name="Yin T."/>
            <person name="Chalot M."/>
            <person name="Henrissat B."/>
            <person name="Kuees U."/>
            <person name="Lucas S."/>
            <person name="Van de Peer Y."/>
            <person name="Podila G.K."/>
            <person name="Polle A."/>
            <person name="Pukkila P.J."/>
            <person name="Richardson P.M."/>
            <person name="Rouze P."/>
            <person name="Sanders I.R."/>
            <person name="Stajich J.E."/>
            <person name="Tunlid A."/>
            <person name="Tuskan G."/>
            <person name="Grigoriev I.V."/>
        </authorList>
    </citation>
    <scope>NUCLEOTIDE SEQUENCE [LARGE SCALE GENOMIC DNA]</scope>
    <source>
        <strain evidence="2">S238N-H82 / ATCC MYA-4686</strain>
    </source>
</reference>
<evidence type="ECO:0000313" key="1">
    <source>
        <dbReference type="EMBL" id="EDR09225.1"/>
    </source>
</evidence>
<keyword evidence="2" id="KW-1185">Reference proteome</keyword>
<evidence type="ECO:0000313" key="2">
    <source>
        <dbReference type="Proteomes" id="UP000001194"/>
    </source>
</evidence>